<comment type="caution">
    <text evidence="21">The sequence shown here is derived from an EMBL/GenBank/DDBJ whole genome shotgun (WGS) entry which is preliminary data.</text>
</comment>
<dbReference type="GO" id="GO:0005886">
    <property type="term" value="C:plasma membrane"/>
    <property type="evidence" value="ECO:0007669"/>
    <property type="project" value="UniProtKB-SubCell"/>
</dbReference>
<evidence type="ECO:0000256" key="9">
    <source>
        <dbReference type="ARBA" id="ARBA00023136"/>
    </source>
</evidence>
<dbReference type="InterPro" id="IPR029787">
    <property type="entry name" value="Nucleotide_cyclase"/>
</dbReference>
<evidence type="ECO:0000256" key="1">
    <source>
        <dbReference type="ARBA" id="ARBA00001436"/>
    </source>
</evidence>
<keyword evidence="6" id="KW-0547">Nucleotide-binding</keyword>
<evidence type="ECO:0000256" key="11">
    <source>
        <dbReference type="ARBA" id="ARBA00023180"/>
    </source>
</evidence>
<feature type="signal peptide" evidence="18">
    <location>
        <begin position="1"/>
        <end position="22"/>
    </location>
</feature>
<evidence type="ECO:0000256" key="6">
    <source>
        <dbReference type="ARBA" id="ARBA00022741"/>
    </source>
</evidence>
<evidence type="ECO:0000256" key="7">
    <source>
        <dbReference type="ARBA" id="ARBA00022989"/>
    </source>
</evidence>
<dbReference type="SUPFAM" id="SSF56112">
    <property type="entry name" value="Protein kinase-like (PK-like)"/>
    <property type="match status" value="1"/>
</dbReference>
<evidence type="ECO:0000256" key="18">
    <source>
        <dbReference type="SAM" id="SignalP"/>
    </source>
</evidence>
<dbReference type="OrthoDB" id="1890790at2759"/>
<comment type="subcellular location">
    <subcellularLocation>
        <location evidence="2">Cell membrane</location>
        <topology evidence="2">Single-pass type I membrane protein</topology>
    </subcellularLocation>
</comment>
<dbReference type="GO" id="GO:0007168">
    <property type="term" value="P:receptor guanylyl cyclase signaling pathway"/>
    <property type="evidence" value="ECO:0007669"/>
    <property type="project" value="TreeGrafter"/>
</dbReference>
<dbReference type="EMBL" id="CANHGI010000002">
    <property type="protein sequence ID" value="CAI5441044.1"/>
    <property type="molecule type" value="Genomic_DNA"/>
</dbReference>
<evidence type="ECO:0000259" key="20">
    <source>
        <dbReference type="PROSITE" id="PS50125"/>
    </source>
</evidence>
<keyword evidence="7 17" id="KW-1133">Transmembrane helix</keyword>
<dbReference type="GO" id="GO:0004383">
    <property type="term" value="F:guanylate cyclase activity"/>
    <property type="evidence" value="ECO:0007669"/>
    <property type="project" value="UniProtKB-EC"/>
</dbReference>
<sequence length="1167" mass="130694">MRFWIFIFSPIIFLASKHGSAALDSIVLEDTTITFPLHVDYLAPFSCAKSGATCDDEGAAYIPAAMKIAVNRVNKVTDLEVFHNLSVNFVDIASNGPKSAANSALKNTTIAVMGLSKDCYVESTILNINSKIGVSDICEMDLSSVTGFDQTTVLFNSASDSLANSVIFFLQKYDWAKVAIVSPSNTLSSFNSRLRSNLLESMSSNNIDILLDSRVDQTASASSLYDRIAEESTKARIFIICDWSANSTLLRNYLYTLGELQKIQSGEYFIIAYIPYDVNAKWLQADSGDQRLLHFGAQEIGDFNLTENDLHTIYRNLLVLSNGPPPAPANSTWQEIQQEVLQVAEQNKTSFSKNVFPRWDRIKWMFDAFQYLADATNDSLRVGGNVYDSSVFYEHLISREIKSVSGVTEYIDGYGDIVGSMQVYYFFTSSLNNVYSLYPCARLGQTSLLDTKWYLQQYTEPLSINFINGTPPSDTPKCGFYNENCQAAKSNTFIIVISVGLALFIGLAIATFFLYKRYRYERKLHSLSFLIDRNRIILKKHVNLMSTQSLRSMASIQGSMIASQTLQNSHFLLEDYNQSDSFAGGSTGRAESVTGAFGVPGFGGTGVGVGGPGESADDMRWHGLSDFAVGLFEGRTVGLKRIYRSDIELTRNVRLEIASLQESVNSNTIAFLGMVIQSPDVFIVYELAQRGSLKDILDNEELPLDDIFMKQMTKDIVAGLEYLHSSPVGCHGRLKSTNCLIDTRWMVRLSSFGLRELRGEENPIREDVQDGKEELWTSPELLRWSTGLAQCSTLLVQKADVYSLAIVLYEIFGRAGPWGEEPMEPREIVNRVKHANDSNKKAFRPDMAIIKDAPRIVQETVAVAWAEDPMNRPSLFQIKRKLRPLTAGLKRTIMDNMVSMIEKYTEKLEKDIAERNEELEREKEKSEMLLKMMLPDVVADSLKRGSNVTAESFDSVTVFFSDCPGFVEMSASSQPIEIVQFLNDLYTCFDNVINQFDVYKVETIADAYMVVSGLPIPNGQHHCGEIASMGLAMLRAVDTFQIRHRPNEKVRLRIGMNSGPCVAGVVGLKMPRYCLFGDTVNTASRMESNGIPLRINCSESARQILVQLGGYELEERGLVEMKGKGKQMTYFVRGEDTKMRRDRILKDRVKYATLKNAKVEEKKIEFV</sequence>
<keyword evidence="12 14" id="KW-0456">Lyase</keyword>
<dbReference type="SUPFAM" id="SSF55073">
    <property type="entry name" value="Nucleotide cyclase"/>
    <property type="match status" value="1"/>
</dbReference>
<protein>
    <recommendedName>
        <fullName evidence="3 15">Guanylate cyclase</fullName>
        <ecNumber evidence="3 15">4.6.1.2</ecNumber>
    </recommendedName>
</protein>
<dbReference type="GO" id="GO:0035556">
    <property type="term" value="P:intracellular signal transduction"/>
    <property type="evidence" value="ECO:0007669"/>
    <property type="project" value="InterPro"/>
</dbReference>
<dbReference type="GO" id="GO:0004016">
    <property type="term" value="F:adenylate cyclase activity"/>
    <property type="evidence" value="ECO:0007669"/>
    <property type="project" value="TreeGrafter"/>
</dbReference>
<dbReference type="SMART" id="SM00044">
    <property type="entry name" value="CYCc"/>
    <property type="match status" value="1"/>
</dbReference>
<dbReference type="InterPro" id="IPR000719">
    <property type="entry name" value="Prot_kinase_dom"/>
</dbReference>
<evidence type="ECO:0000256" key="15">
    <source>
        <dbReference type="RuleBase" id="RU003431"/>
    </source>
</evidence>
<dbReference type="FunFam" id="1.10.510.10:FF:001055">
    <property type="entry name" value="Guanylate cyclase"/>
    <property type="match status" value="1"/>
</dbReference>
<dbReference type="PROSITE" id="PS00452">
    <property type="entry name" value="GUANYLATE_CYCLASE_1"/>
    <property type="match status" value="1"/>
</dbReference>
<evidence type="ECO:0000256" key="14">
    <source>
        <dbReference type="RuleBase" id="RU000405"/>
    </source>
</evidence>
<dbReference type="InterPro" id="IPR001245">
    <property type="entry name" value="Ser-Thr/Tyr_kinase_cat_dom"/>
</dbReference>
<evidence type="ECO:0000256" key="12">
    <source>
        <dbReference type="ARBA" id="ARBA00023239"/>
    </source>
</evidence>
<evidence type="ECO:0000256" key="16">
    <source>
        <dbReference type="SAM" id="Coils"/>
    </source>
</evidence>
<dbReference type="AlphaFoldDB" id="A0A9P1I9B5"/>
<evidence type="ECO:0000256" key="3">
    <source>
        <dbReference type="ARBA" id="ARBA00012202"/>
    </source>
</evidence>
<evidence type="ECO:0000256" key="10">
    <source>
        <dbReference type="ARBA" id="ARBA00023170"/>
    </source>
</evidence>
<evidence type="ECO:0000256" key="8">
    <source>
        <dbReference type="ARBA" id="ARBA00023054"/>
    </source>
</evidence>
<dbReference type="Gene3D" id="1.10.510.10">
    <property type="entry name" value="Transferase(Phosphotransferase) domain 1"/>
    <property type="match status" value="1"/>
</dbReference>
<evidence type="ECO:0000256" key="13">
    <source>
        <dbReference type="ARBA" id="ARBA00023293"/>
    </source>
</evidence>
<keyword evidence="5 17" id="KW-0812">Transmembrane</keyword>
<feature type="chain" id="PRO_5040105086" description="Guanylate cyclase" evidence="18">
    <location>
        <begin position="23"/>
        <end position="1167"/>
    </location>
</feature>
<name>A0A9P1I9B5_9PELO</name>
<dbReference type="SUPFAM" id="SSF53822">
    <property type="entry name" value="Periplasmic binding protein-like I"/>
    <property type="match status" value="1"/>
</dbReference>
<dbReference type="PANTHER" id="PTHR11920:SF436">
    <property type="entry name" value="RECEPTOR-TYPE GUANYLATE CYCLASE GCY-15-RELATED"/>
    <property type="match status" value="1"/>
</dbReference>
<feature type="transmembrane region" description="Helical" evidence="17">
    <location>
        <begin position="493"/>
        <end position="515"/>
    </location>
</feature>
<dbReference type="GO" id="GO:0005524">
    <property type="term" value="F:ATP binding"/>
    <property type="evidence" value="ECO:0007669"/>
    <property type="project" value="InterPro"/>
</dbReference>
<gene>
    <name evidence="21" type="ORF">CAMP_LOCUS3681</name>
</gene>
<dbReference type="InterPro" id="IPR018297">
    <property type="entry name" value="A/G_cyclase_CS"/>
</dbReference>
<dbReference type="InterPro" id="IPR050401">
    <property type="entry name" value="Cyclic_nucleotide_synthase"/>
</dbReference>
<comment type="catalytic activity">
    <reaction evidence="1 15">
        <text>GTP = 3',5'-cyclic GMP + diphosphate</text>
        <dbReference type="Rhea" id="RHEA:13665"/>
        <dbReference type="ChEBI" id="CHEBI:33019"/>
        <dbReference type="ChEBI" id="CHEBI:37565"/>
        <dbReference type="ChEBI" id="CHEBI:57746"/>
        <dbReference type="EC" id="4.6.1.2"/>
    </reaction>
</comment>
<feature type="domain" description="Guanylate cyclase" evidence="20">
    <location>
        <begin position="957"/>
        <end position="1087"/>
    </location>
</feature>
<dbReference type="Gene3D" id="3.40.50.2300">
    <property type="match status" value="1"/>
</dbReference>
<dbReference type="InterPro" id="IPR028082">
    <property type="entry name" value="Peripla_BP_I"/>
</dbReference>
<feature type="coiled-coil region" evidence="16">
    <location>
        <begin position="901"/>
        <end position="932"/>
    </location>
</feature>
<keyword evidence="13 15" id="KW-0141">cGMP biosynthesis</keyword>
<dbReference type="InterPro" id="IPR011009">
    <property type="entry name" value="Kinase-like_dom_sf"/>
</dbReference>
<keyword evidence="8 16" id="KW-0175">Coiled coil</keyword>
<keyword evidence="4" id="KW-1003">Cell membrane</keyword>
<dbReference type="Gene3D" id="3.30.70.1230">
    <property type="entry name" value="Nucleotide cyclase"/>
    <property type="match status" value="1"/>
</dbReference>
<keyword evidence="11" id="KW-0325">Glycoprotein</keyword>
<dbReference type="PROSITE" id="PS50011">
    <property type="entry name" value="PROTEIN_KINASE_DOM"/>
    <property type="match status" value="1"/>
</dbReference>
<reference evidence="21" key="1">
    <citation type="submission" date="2022-11" db="EMBL/GenBank/DDBJ databases">
        <authorList>
            <person name="Kikuchi T."/>
        </authorList>
    </citation>
    <scope>NUCLEOTIDE SEQUENCE</scope>
    <source>
        <strain evidence="21">PS1010</strain>
    </source>
</reference>
<dbReference type="GO" id="GO:0001653">
    <property type="term" value="F:peptide receptor activity"/>
    <property type="evidence" value="ECO:0007669"/>
    <property type="project" value="TreeGrafter"/>
</dbReference>
<keyword evidence="9 17" id="KW-0472">Membrane</keyword>
<dbReference type="PROSITE" id="PS50125">
    <property type="entry name" value="GUANYLATE_CYCLASE_2"/>
    <property type="match status" value="1"/>
</dbReference>
<dbReference type="Pfam" id="PF07714">
    <property type="entry name" value="PK_Tyr_Ser-Thr"/>
    <property type="match status" value="1"/>
</dbReference>
<feature type="domain" description="Protein kinase" evidence="19">
    <location>
        <begin position="576"/>
        <end position="886"/>
    </location>
</feature>
<dbReference type="Proteomes" id="UP001152747">
    <property type="component" value="Unassembled WGS sequence"/>
</dbReference>
<proteinExistence type="inferred from homology"/>
<dbReference type="InterPro" id="IPR001828">
    <property type="entry name" value="ANF_lig-bd_rcpt"/>
</dbReference>
<dbReference type="InterPro" id="IPR001054">
    <property type="entry name" value="A/G_cyclase"/>
</dbReference>
<dbReference type="PANTHER" id="PTHR11920">
    <property type="entry name" value="GUANYLYL CYCLASE"/>
    <property type="match status" value="1"/>
</dbReference>
<dbReference type="FunFam" id="3.30.70.1230:FF:000105">
    <property type="entry name" value="Receptor-type guanylate cyclase gcy-21"/>
    <property type="match status" value="1"/>
</dbReference>
<keyword evidence="10" id="KW-0675">Receptor</keyword>
<evidence type="ECO:0000259" key="19">
    <source>
        <dbReference type="PROSITE" id="PS50011"/>
    </source>
</evidence>
<dbReference type="GO" id="GO:0004672">
    <property type="term" value="F:protein kinase activity"/>
    <property type="evidence" value="ECO:0007669"/>
    <property type="project" value="InterPro"/>
</dbReference>
<dbReference type="CDD" id="cd07302">
    <property type="entry name" value="CHD"/>
    <property type="match status" value="1"/>
</dbReference>
<keyword evidence="18" id="KW-0732">Signal</keyword>
<keyword evidence="22" id="KW-1185">Reference proteome</keyword>
<evidence type="ECO:0000256" key="2">
    <source>
        <dbReference type="ARBA" id="ARBA00004251"/>
    </source>
</evidence>
<accession>A0A9P1I9B5</accession>
<dbReference type="Pfam" id="PF01094">
    <property type="entry name" value="ANF_receptor"/>
    <property type="match status" value="1"/>
</dbReference>
<evidence type="ECO:0000256" key="17">
    <source>
        <dbReference type="SAM" id="Phobius"/>
    </source>
</evidence>
<evidence type="ECO:0000256" key="4">
    <source>
        <dbReference type="ARBA" id="ARBA00022475"/>
    </source>
</evidence>
<evidence type="ECO:0000256" key="5">
    <source>
        <dbReference type="ARBA" id="ARBA00022692"/>
    </source>
</evidence>
<dbReference type="Pfam" id="PF00211">
    <property type="entry name" value="Guanylate_cyc"/>
    <property type="match status" value="1"/>
</dbReference>
<comment type="similarity">
    <text evidence="14">Belongs to the adenylyl cyclase class-4/guanylyl cyclase family.</text>
</comment>
<organism evidence="21 22">
    <name type="scientific">Caenorhabditis angaria</name>
    <dbReference type="NCBI Taxonomy" id="860376"/>
    <lineage>
        <taxon>Eukaryota</taxon>
        <taxon>Metazoa</taxon>
        <taxon>Ecdysozoa</taxon>
        <taxon>Nematoda</taxon>
        <taxon>Chromadorea</taxon>
        <taxon>Rhabditida</taxon>
        <taxon>Rhabditina</taxon>
        <taxon>Rhabditomorpha</taxon>
        <taxon>Rhabditoidea</taxon>
        <taxon>Rhabditidae</taxon>
        <taxon>Peloderinae</taxon>
        <taxon>Caenorhabditis</taxon>
    </lineage>
</organism>
<evidence type="ECO:0000313" key="21">
    <source>
        <dbReference type="EMBL" id="CAI5441044.1"/>
    </source>
</evidence>
<dbReference type="EC" id="4.6.1.2" evidence="3 15"/>
<evidence type="ECO:0000313" key="22">
    <source>
        <dbReference type="Proteomes" id="UP001152747"/>
    </source>
</evidence>